<dbReference type="GO" id="GO:0004812">
    <property type="term" value="F:aminoacyl-tRNA ligase activity"/>
    <property type="evidence" value="ECO:0007669"/>
    <property type="project" value="UniProtKB-KW"/>
</dbReference>
<dbReference type="InterPro" id="IPR036754">
    <property type="entry name" value="YbaK/aa-tRNA-synt-asso_dom_sf"/>
</dbReference>
<dbReference type="InterPro" id="IPR040285">
    <property type="entry name" value="ProX/PRXD1"/>
</dbReference>
<evidence type="ECO:0000256" key="1">
    <source>
        <dbReference type="ARBA" id="ARBA00010201"/>
    </source>
</evidence>
<dbReference type="STRING" id="715226.ABI_04850"/>
<keyword evidence="3" id="KW-0436">Ligase</keyword>
<reference evidence="4" key="1">
    <citation type="submission" date="2011-03" db="EMBL/GenBank/DDBJ databases">
        <title>Draft genome sequence of Brevundimonas diminuta.</title>
        <authorList>
            <person name="Brown P.J.B."/>
            <person name="Buechlein A."/>
            <person name="Hemmerich C."/>
            <person name="Brun Y.V."/>
        </authorList>
    </citation>
    <scope>NUCLEOTIDE SEQUENCE [LARGE SCALE GENOMIC DNA]</scope>
    <source>
        <strain evidence="4">C19</strain>
    </source>
</reference>
<dbReference type="InterPro" id="IPR007214">
    <property type="entry name" value="YbaK/aa-tRNA-synth-assoc-dom"/>
</dbReference>
<accession>F4QK26</accession>
<comment type="similarity">
    <text evidence="1">Belongs to the PRORSD1 family.</text>
</comment>
<dbReference type="SUPFAM" id="SSF55826">
    <property type="entry name" value="YbaK/ProRS associated domain"/>
    <property type="match status" value="1"/>
</dbReference>
<dbReference type="CDD" id="cd04335">
    <property type="entry name" value="PrdX_deacylase"/>
    <property type="match status" value="1"/>
</dbReference>
<dbReference type="AlphaFoldDB" id="F4QK26"/>
<dbReference type="Proteomes" id="UP000006512">
    <property type="component" value="Unassembled WGS sequence"/>
</dbReference>
<dbReference type="Pfam" id="PF04073">
    <property type="entry name" value="tRNA_edit"/>
    <property type="match status" value="1"/>
</dbReference>
<sequence length="176" mass="19534">MRYGGCMTEPLYTPEKLLKALDDLGLKTSTLWHEAVFRVGEGDEIKAALPGAHTKNLFLKDDKGQLWLISAEQTTQIQLKTLPKTIGSGRLSFGSEERLYNALGVRPGSVTALGLVNDPDLRVRFILDKTLFDADIVNFHPLTNTATTALSQADFRRFVEWLGRELVVVDFAQLSA</sequence>
<dbReference type="Gene3D" id="3.90.960.10">
    <property type="entry name" value="YbaK/aminoacyl-tRNA synthetase-associated domain"/>
    <property type="match status" value="1"/>
</dbReference>
<evidence type="ECO:0000259" key="2">
    <source>
        <dbReference type="Pfam" id="PF04073"/>
    </source>
</evidence>
<keyword evidence="4" id="KW-1185">Reference proteome</keyword>
<dbReference type="GO" id="GO:0002161">
    <property type="term" value="F:aminoacyl-tRNA deacylase activity"/>
    <property type="evidence" value="ECO:0007669"/>
    <property type="project" value="InterPro"/>
</dbReference>
<organism evidence="3 4">
    <name type="scientific">Asticcacaulis biprosthecium C19</name>
    <dbReference type="NCBI Taxonomy" id="715226"/>
    <lineage>
        <taxon>Bacteria</taxon>
        <taxon>Pseudomonadati</taxon>
        <taxon>Pseudomonadota</taxon>
        <taxon>Alphaproteobacteria</taxon>
        <taxon>Caulobacterales</taxon>
        <taxon>Caulobacteraceae</taxon>
        <taxon>Asticcacaulis</taxon>
    </lineage>
</organism>
<feature type="domain" description="YbaK/aminoacyl-tRNA synthetase-associated" evidence="2">
    <location>
        <begin position="40"/>
        <end position="158"/>
    </location>
</feature>
<evidence type="ECO:0000313" key="3">
    <source>
        <dbReference type="EMBL" id="EGF92053.1"/>
    </source>
</evidence>
<dbReference type="PANTHER" id="PTHR31423">
    <property type="entry name" value="YBAK DOMAIN-CONTAINING PROTEIN"/>
    <property type="match status" value="1"/>
</dbReference>
<dbReference type="FunFam" id="3.90.960.10:FF:000005">
    <property type="entry name" value="Putative prolyl-tRNA synthetase"/>
    <property type="match status" value="1"/>
</dbReference>
<dbReference type="PANTHER" id="PTHR31423:SF3">
    <property type="entry name" value="PROLYL-TRNA SYNTHETASE ASSOCIATED DOMAIN-CONTAINING PROTEIN 1-RELATED"/>
    <property type="match status" value="1"/>
</dbReference>
<protein>
    <submittedName>
        <fullName evidence="3">YbaK / prolyl-tRNA synthetase associated domain protein</fullName>
    </submittedName>
</protein>
<gene>
    <name evidence="3" type="ORF">ABI_04850</name>
</gene>
<dbReference type="EMBL" id="GL883077">
    <property type="protein sequence ID" value="EGF92053.1"/>
    <property type="molecule type" value="Genomic_DNA"/>
</dbReference>
<keyword evidence="3" id="KW-0030">Aminoacyl-tRNA synthetase</keyword>
<proteinExistence type="inferred from homology"/>
<dbReference type="HOGENOM" id="CLU_104635_2_0_5"/>
<name>F4QK26_9CAUL</name>
<dbReference type="eggNOG" id="COG3760">
    <property type="taxonomic scope" value="Bacteria"/>
</dbReference>
<evidence type="ECO:0000313" key="4">
    <source>
        <dbReference type="Proteomes" id="UP000006512"/>
    </source>
</evidence>